<keyword evidence="1" id="KW-0677">Repeat</keyword>
<proteinExistence type="predicted"/>
<dbReference type="InterPro" id="IPR025965">
    <property type="entry name" value="FlgD/Vpr_Ig-like"/>
</dbReference>
<dbReference type="Proteomes" id="UP000739538">
    <property type="component" value="Unassembled WGS sequence"/>
</dbReference>
<evidence type="ECO:0000313" key="5">
    <source>
        <dbReference type="EMBL" id="MCA9755394.1"/>
    </source>
</evidence>
<dbReference type="PROSITE" id="PS51125">
    <property type="entry name" value="NHL"/>
    <property type="match status" value="2"/>
</dbReference>
<dbReference type="Gene3D" id="2.120.10.30">
    <property type="entry name" value="TolB, C-terminal domain"/>
    <property type="match status" value="2"/>
</dbReference>
<evidence type="ECO:0000256" key="2">
    <source>
        <dbReference type="PROSITE-ProRule" id="PRU00504"/>
    </source>
</evidence>
<protein>
    <recommendedName>
        <fullName evidence="4">FlgD/Vpr Ig-like domain-containing protein</fullName>
    </recommendedName>
</protein>
<dbReference type="InterPro" id="IPR011042">
    <property type="entry name" value="6-blade_b-propeller_TolB-like"/>
</dbReference>
<feature type="chain" id="PRO_5037763082" description="FlgD/Vpr Ig-like domain-containing protein" evidence="3">
    <location>
        <begin position="41"/>
        <end position="1379"/>
    </location>
</feature>
<gene>
    <name evidence="5" type="ORF">KDA27_06310</name>
</gene>
<dbReference type="Pfam" id="PF13860">
    <property type="entry name" value="FlgD_ig"/>
    <property type="match status" value="1"/>
</dbReference>
<feature type="repeat" description="NHL" evidence="2">
    <location>
        <begin position="580"/>
        <end position="626"/>
    </location>
</feature>
<dbReference type="EMBL" id="JAGQHS010000022">
    <property type="protein sequence ID" value="MCA9755394.1"/>
    <property type="molecule type" value="Genomic_DNA"/>
</dbReference>
<accession>A0A956NA34</accession>
<dbReference type="PANTHER" id="PTHR24104">
    <property type="entry name" value="E3 UBIQUITIN-PROTEIN LIGASE NHLRC1-RELATED"/>
    <property type="match status" value="1"/>
</dbReference>
<evidence type="ECO:0000313" key="6">
    <source>
        <dbReference type="Proteomes" id="UP000739538"/>
    </source>
</evidence>
<feature type="signal peptide" evidence="3">
    <location>
        <begin position="1"/>
        <end position="40"/>
    </location>
</feature>
<keyword evidence="3" id="KW-0732">Signal</keyword>
<reference evidence="5" key="2">
    <citation type="journal article" date="2021" name="Microbiome">
        <title>Successional dynamics and alternative stable states in a saline activated sludge microbial community over 9 years.</title>
        <authorList>
            <person name="Wang Y."/>
            <person name="Ye J."/>
            <person name="Ju F."/>
            <person name="Liu L."/>
            <person name="Boyd J.A."/>
            <person name="Deng Y."/>
            <person name="Parks D.H."/>
            <person name="Jiang X."/>
            <person name="Yin X."/>
            <person name="Woodcroft B.J."/>
            <person name="Tyson G.W."/>
            <person name="Hugenholtz P."/>
            <person name="Polz M.F."/>
            <person name="Zhang T."/>
        </authorList>
    </citation>
    <scope>NUCLEOTIDE SEQUENCE</scope>
    <source>
        <strain evidence="5">HKST-UBA02</strain>
    </source>
</reference>
<comment type="caution">
    <text evidence="5">The sequence shown here is derived from an EMBL/GenBank/DDBJ whole genome shotgun (WGS) entry which is preliminary data.</text>
</comment>
<evidence type="ECO:0000256" key="3">
    <source>
        <dbReference type="SAM" id="SignalP"/>
    </source>
</evidence>
<feature type="repeat" description="NHL" evidence="2">
    <location>
        <begin position="79"/>
        <end position="113"/>
    </location>
</feature>
<organism evidence="5 6">
    <name type="scientific">Eiseniibacteriota bacterium</name>
    <dbReference type="NCBI Taxonomy" id="2212470"/>
    <lineage>
        <taxon>Bacteria</taxon>
        <taxon>Candidatus Eiseniibacteriota</taxon>
    </lineage>
</organism>
<dbReference type="InterPro" id="IPR050952">
    <property type="entry name" value="TRIM-NHL_E3_ligases"/>
</dbReference>
<reference evidence="5" key="1">
    <citation type="submission" date="2020-04" db="EMBL/GenBank/DDBJ databases">
        <authorList>
            <person name="Zhang T."/>
        </authorList>
    </citation>
    <scope>NUCLEOTIDE SEQUENCE</scope>
    <source>
        <strain evidence="5">HKST-UBA02</strain>
    </source>
</reference>
<sequence>MSTRTAVLVSATHNISRCSRAASAGLLVALLSVCAADAHAQSSVGLRYEPILEWNGPYFVPFHSPGLEIATDYPPVELPFQQPRAVAVTSHSGRDVVYVLDSGRHRVQAFEVNGTFEALSQDDMVYNAGAPAAGEYNDQLIRLPEYLNVPTQWIVPRSEAVYVDGSVWRWVEDLTGYTTDDQVYTIDYAAAADQPQIELPAGSLDADSQLEIRYLVTDLQDVGAGTPQFGQGDVDYGTRDAGTTVTKVQIDETSGGPTEWEEVRSLVAVPDPVTSTTDLLFIVDAADLSGAQDEKVFTYTVALDGTVTAGESYGGELDGPYDVAVLDLDAGKGASASLSADTGPFDQASYPFVADANQVTGHDYRVSVATGIVTITDLVTGRVLVDQAAEAAFADPFLGIPGLSLPLNAGPWGDGTTTISTSAAYPGRFLVITDTGNDRIKIVGLPSSATVAGSNWSGDWLPKDARTVVVQPTGAGTLGATAGRDYRPSTPSLVPEDWVSWTTTAPLAEGTLDEIIFDPDVDPRSWLRVDDLHTASPSDSVFQVDWESGRIRFGDGIHGAIPPASTDFEYDYEVSPDLVRFGTSGTGAGRFTSPRGVSGLWNDALGRFDLYVADAGNHRIQKLTFEPADTTLGVAPRVQHLVTWDASLAGALPLQYPYDVETSVDGDGTTYVAVSDPGNQRIVIFRDPDREVPGAHLGIFDASLGQLGNRLGNFVSPARVAFLANGSDLDVYVPDESRHVVTKYEEGPTPTITLLFTGDSELPACFPPSAGYPIRFTTTHPPLGGWVDFYYDTQETFDPSRAKLAIEAGTVPPTATSAYWDFDATPGGNPGAGDYYLFARLKDPTGTEVAWDQTFDPEVVCIDPTLVPALLLTDAIDGDRTLYLQNGLVRDVHLQLVYPDSIIGAGFYGTFDPSIVEVLGITPGTAWEGIGYTDHVFGAVVDTVSGTFEVNSTTLGAPTGLSGAGPFNVATMQVRARPNAISATERFKDSVLSLDKSRSSIIDVRGEEPAAWAARSCQIRIAYLGDIATTGAGADSTVPHLQPRPDGRIDFDDQMAFTIGWNGTQFTRDRIADMGPATGDSPNLWPVPDAEWDVDDILAFTSQYSYFSQAGWNSAGFVFTLGADGLAREIASAFPSGSSSATYQAAHLTWQIDAVAGGIELRLETLDVDRLTGARLDLRYPEESFGYAEGQADAFLETGGAQVLHLVTEDSGRLDLGISRLSVTASGVSGSGTLAVFRLRYRDMDAATNPSGPLELSFDLRDAENEVVEAGTIAIPWNGRSSSHDIPTQAFLGLPQPNPMSSSTWVEYGLPEASDVQIHLYTVDGRKVDTLVSGIQDAGTYRVQWSGRSSSGTRLATGRYFLEMRAGSFRSKESVLVLR</sequence>
<evidence type="ECO:0000256" key="1">
    <source>
        <dbReference type="ARBA" id="ARBA00022737"/>
    </source>
</evidence>
<feature type="domain" description="FlgD/Vpr Ig-like" evidence="4">
    <location>
        <begin position="1306"/>
        <end position="1366"/>
    </location>
</feature>
<dbReference type="SUPFAM" id="SSF63829">
    <property type="entry name" value="Calcium-dependent phosphotriesterase"/>
    <property type="match status" value="1"/>
</dbReference>
<name>A0A956NA34_UNCEI</name>
<evidence type="ECO:0000259" key="4">
    <source>
        <dbReference type="Pfam" id="PF13860"/>
    </source>
</evidence>
<dbReference type="Gene3D" id="2.60.40.4070">
    <property type="match status" value="1"/>
</dbReference>
<dbReference type="InterPro" id="IPR001258">
    <property type="entry name" value="NHL_repeat"/>
</dbReference>